<feature type="signal peptide" evidence="2">
    <location>
        <begin position="1"/>
        <end position="22"/>
    </location>
</feature>
<proteinExistence type="predicted"/>
<organism evidence="3 4">
    <name type="scientific">Colletotrichum higginsianum (strain IMI 349063)</name>
    <name type="common">Crucifer anthracnose fungus</name>
    <dbReference type="NCBI Taxonomy" id="759273"/>
    <lineage>
        <taxon>Eukaryota</taxon>
        <taxon>Fungi</taxon>
        <taxon>Dikarya</taxon>
        <taxon>Ascomycota</taxon>
        <taxon>Pezizomycotina</taxon>
        <taxon>Sordariomycetes</taxon>
        <taxon>Hypocreomycetidae</taxon>
        <taxon>Glomerellales</taxon>
        <taxon>Glomerellaceae</taxon>
        <taxon>Colletotrichum</taxon>
        <taxon>Colletotrichum destructivum species complex</taxon>
    </lineage>
</organism>
<keyword evidence="4" id="KW-1185">Reference proteome</keyword>
<feature type="compositionally biased region" description="Basic and acidic residues" evidence="1">
    <location>
        <begin position="170"/>
        <end position="192"/>
    </location>
</feature>
<evidence type="ECO:0000313" key="3">
    <source>
        <dbReference type="EMBL" id="OBR16361.1"/>
    </source>
</evidence>
<dbReference type="Proteomes" id="UP000092177">
    <property type="component" value="Chromosome 1"/>
</dbReference>
<protein>
    <submittedName>
        <fullName evidence="3">Uncharacterized protein</fullName>
    </submittedName>
</protein>
<sequence>MHTNSAATIALSFAIFIAPVLCNLATIIRIPECAANGHGTAKNIWETKADRCQAAILSLYGRGADTITAPRAGCDRIVSVDPCSVWLCAGDVGSQGTISAGALATAAQDIHSFCRLNENAGGRVFVAAPGGKPDGTVIVQLGEIHKDELKMARREEPSHVQGDEAAGYDESERRETDLRRRDRLSRGKRSDPGELGLAEGVNEGEEMILNEVETGNIATDFLQDIQRVRNVNNPNWQNTAQVERTYDTNSGPITISMGFLGRNGRTVRDLGLRDVEINDLVMEIIGNWYERGLRSLFSVHIFRHFRNGGQPDVPLGEVAIVIERGNRGGNLLPVQGSQ</sequence>
<dbReference type="GeneID" id="28860623"/>
<accession>A0A1B7YWD6</accession>
<dbReference type="VEuPathDB" id="FungiDB:CH63R_01541"/>
<evidence type="ECO:0000313" key="4">
    <source>
        <dbReference type="Proteomes" id="UP000092177"/>
    </source>
</evidence>
<dbReference type="EMBL" id="LTAN01000001">
    <property type="protein sequence ID" value="OBR16361.1"/>
    <property type="molecule type" value="Genomic_DNA"/>
</dbReference>
<dbReference type="KEGG" id="chig:CH63R_01541"/>
<evidence type="ECO:0000256" key="2">
    <source>
        <dbReference type="SAM" id="SignalP"/>
    </source>
</evidence>
<dbReference type="OrthoDB" id="4832206at2759"/>
<feature type="chain" id="PRO_5008601968" evidence="2">
    <location>
        <begin position="23"/>
        <end position="338"/>
    </location>
</feature>
<feature type="compositionally biased region" description="Basic and acidic residues" evidence="1">
    <location>
        <begin position="151"/>
        <end position="162"/>
    </location>
</feature>
<comment type="caution">
    <text evidence="3">The sequence shown here is derived from an EMBL/GenBank/DDBJ whole genome shotgun (WGS) entry which is preliminary data.</text>
</comment>
<gene>
    <name evidence="3" type="ORF">CH63R_01541</name>
</gene>
<dbReference type="RefSeq" id="XP_018164878.1">
    <property type="nucleotide sequence ID" value="XM_018296516.1"/>
</dbReference>
<reference evidence="4" key="1">
    <citation type="journal article" date="2017" name="BMC Genomics">
        <title>Gapless genome assembly of Colletotrichum higginsianum reveals chromosome structure and association of transposable elements with secondary metabolite gene clusters.</title>
        <authorList>
            <person name="Dallery J.-F."/>
            <person name="Lapalu N."/>
            <person name="Zampounis A."/>
            <person name="Pigne S."/>
            <person name="Luyten I."/>
            <person name="Amselem J."/>
            <person name="Wittenberg A.H.J."/>
            <person name="Zhou S."/>
            <person name="de Queiroz M.V."/>
            <person name="Robin G.P."/>
            <person name="Auger A."/>
            <person name="Hainaut M."/>
            <person name="Henrissat B."/>
            <person name="Kim K.-T."/>
            <person name="Lee Y.-H."/>
            <person name="Lespinet O."/>
            <person name="Schwartz D.C."/>
            <person name="Thon M.R."/>
            <person name="O'Connell R.J."/>
        </authorList>
    </citation>
    <scope>NUCLEOTIDE SEQUENCE [LARGE SCALE GENOMIC DNA]</scope>
    <source>
        <strain evidence="4">IMI 349063</strain>
    </source>
</reference>
<keyword evidence="2" id="KW-0732">Signal</keyword>
<name>A0A1B7YWD6_COLHI</name>
<evidence type="ECO:0000256" key="1">
    <source>
        <dbReference type="SAM" id="MobiDB-lite"/>
    </source>
</evidence>
<dbReference type="AlphaFoldDB" id="A0A1B7YWD6"/>
<feature type="region of interest" description="Disordered" evidence="1">
    <location>
        <begin position="151"/>
        <end position="202"/>
    </location>
</feature>